<dbReference type="Pfam" id="PF01741">
    <property type="entry name" value="MscL"/>
    <property type="match status" value="1"/>
</dbReference>
<evidence type="ECO:0000256" key="3">
    <source>
        <dbReference type="ARBA" id="ARBA00022448"/>
    </source>
</evidence>
<gene>
    <name evidence="10 12" type="primary">mscL</name>
    <name evidence="12" type="ORF">GCM10011517_28320</name>
</gene>
<keyword evidence="7 10" id="KW-0406">Ion transport</keyword>
<dbReference type="PRINTS" id="PR01264">
    <property type="entry name" value="MECHCHANNEL"/>
</dbReference>
<feature type="transmembrane region" description="Helical" evidence="10">
    <location>
        <begin position="96"/>
        <end position="122"/>
    </location>
</feature>
<dbReference type="SUPFAM" id="SSF81330">
    <property type="entry name" value="Gated mechanosensitive channel"/>
    <property type="match status" value="1"/>
</dbReference>
<evidence type="ECO:0000313" key="12">
    <source>
        <dbReference type="EMBL" id="GGE58975.1"/>
    </source>
</evidence>
<organism evidence="12 13">
    <name type="scientific">Actibacterium pelagium</name>
    <dbReference type="NCBI Taxonomy" id="2029103"/>
    <lineage>
        <taxon>Bacteria</taxon>
        <taxon>Pseudomonadati</taxon>
        <taxon>Pseudomonadota</taxon>
        <taxon>Alphaproteobacteria</taxon>
        <taxon>Rhodobacterales</taxon>
        <taxon>Roseobacteraceae</taxon>
        <taxon>Actibacterium</taxon>
    </lineage>
</organism>
<dbReference type="EMBL" id="BMKN01000002">
    <property type="protein sequence ID" value="GGE58975.1"/>
    <property type="molecule type" value="Genomic_DNA"/>
</dbReference>
<dbReference type="Gene3D" id="1.10.1200.120">
    <property type="entry name" value="Large-conductance mechanosensitive channel, MscL, domain 1"/>
    <property type="match status" value="1"/>
</dbReference>
<dbReference type="NCBIfam" id="NF010557">
    <property type="entry name" value="PRK13952.1"/>
    <property type="match status" value="1"/>
</dbReference>
<keyword evidence="9 10" id="KW-0407">Ion channel</keyword>
<keyword evidence="4 10" id="KW-1003">Cell membrane</keyword>
<evidence type="ECO:0000256" key="10">
    <source>
        <dbReference type="HAMAP-Rule" id="MF_00115"/>
    </source>
</evidence>
<comment type="subunit">
    <text evidence="10">Homopentamer.</text>
</comment>
<feature type="transmembrane region" description="Helical" evidence="10">
    <location>
        <begin position="55"/>
        <end position="76"/>
    </location>
</feature>
<sequence>MPSSARQSGAARIREGIMLKEFKDFIAKGNVMDMAVGIIVGAAFTAIVKSMVGDLLNPIIGLIVGGIDFNNMFVLLSGEGEYASVEAAREGGAAVFAYGAFLTAVINFLMVAFVVFMLVRYVNKVKEASAKKEEEAPAEEAPKGPSQEELLIEIRDLLAAQKA</sequence>
<dbReference type="InterPro" id="IPR037673">
    <property type="entry name" value="MSC/AndL"/>
</dbReference>
<keyword evidence="13" id="KW-1185">Reference proteome</keyword>
<feature type="region of interest" description="Disordered" evidence="11">
    <location>
        <begin position="129"/>
        <end position="148"/>
    </location>
</feature>
<keyword evidence="8 10" id="KW-0472">Membrane</keyword>
<evidence type="ECO:0000256" key="5">
    <source>
        <dbReference type="ARBA" id="ARBA00022692"/>
    </source>
</evidence>
<dbReference type="AlphaFoldDB" id="A0A917AKA1"/>
<keyword evidence="3 10" id="KW-0813">Transport</keyword>
<comment type="function">
    <text evidence="10">Channel that opens in response to stretch forces in the membrane lipid bilayer. May participate in the regulation of osmotic pressure changes within the cell.</text>
</comment>
<dbReference type="InterPro" id="IPR001185">
    <property type="entry name" value="MS_channel"/>
</dbReference>
<comment type="caution">
    <text evidence="12">The sequence shown here is derived from an EMBL/GenBank/DDBJ whole genome shotgun (WGS) entry which is preliminary data.</text>
</comment>
<name>A0A917AKA1_9RHOB</name>
<dbReference type="InterPro" id="IPR019823">
    <property type="entry name" value="Mechanosensitive_channel_CS"/>
</dbReference>
<reference evidence="12" key="2">
    <citation type="submission" date="2020-09" db="EMBL/GenBank/DDBJ databases">
        <authorList>
            <person name="Sun Q."/>
            <person name="Zhou Y."/>
        </authorList>
    </citation>
    <scope>NUCLEOTIDE SEQUENCE</scope>
    <source>
        <strain evidence="12">CGMCC 1.16012</strain>
    </source>
</reference>
<dbReference type="NCBIfam" id="TIGR00220">
    <property type="entry name" value="mscL"/>
    <property type="match status" value="1"/>
</dbReference>
<evidence type="ECO:0000256" key="2">
    <source>
        <dbReference type="ARBA" id="ARBA00007254"/>
    </source>
</evidence>
<protein>
    <recommendedName>
        <fullName evidence="10">Large-conductance mechanosensitive channel</fullName>
    </recommendedName>
</protein>
<evidence type="ECO:0000313" key="13">
    <source>
        <dbReference type="Proteomes" id="UP000606730"/>
    </source>
</evidence>
<evidence type="ECO:0000256" key="4">
    <source>
        <dbReference type="ARBA" id="ARBA00022475"/>
    </source>
</evidence>
<dbReference type="PANTHER" id="PTHR30266">
    <property type="entry name" value="MECHANOSENSITIVE CHANNEL MSCL"/>
    <property type="match status" value="1"/>
</dbReference>
<dbReference type="NCBIfam" id="NF001843">
    <property type="entry name" value="PRK00567.1-4"/>
    <property type="match status" value="1"/>
</dbReference>
<evidence type="ECO:0000256" key="8">
    <source>
        <dbReference type="ARBA" id="ARBA00023136"/>
    </source>
</evidence>
<keyword evidence="6 10" id="KW-1133">Transmembrane helix</keyword>
<dbReference type="HAMAP" id="MF_00115">
    <property type="entry name" value="MscL"/>
    <property type="match status" value="1"/>
</dbReference>
<evidence type="ECO:0000256" key="1">
    <source>
        <dbReference type="ARBA" id="ARBA00004651"/>
    </source>
</evidence>
<evidence type="ECO:0000256" key="9">
    <source>
        <dbReference type="ARBA" id="ARBA00023303"/>
    </source>
</evidence>
<evidence type="ECO:0000256" key="11">
    <source>
        <dbReference type="SAM" id="MobiDB-lite"/>
    </source>
</evidence>
<dbReference type="GO" id="GO:0008381">
    <property type="term" value="F:mechanosensitive monoatomic ion channel activity"/>
    <property type="evidence" value="ECO:0007669"/>
    <property type="project" value="UniProtKB-UniRule"/>
</dbReference>
<feature type="transmembrane region" description="Helical" evidence="10">
    <location>
        <begin position="25"/>
        <end position="48"/>
    </location>
</feature>
<comment type="similarity">
    <text evidence="2 10">Belongs to the MscL family.</text>
</comment>
<evidence type="ECO:0000256" key="7">
    <source>
        <dbReference type="ARBA" id="ARBA00023065"/>
    </source>
</evidence>
<reference evidence="12" key="1">
    <citation type="journal article" date="2014" name="Int. J. Syst. Evol. Microbiol.">
        <title>Complete genome sequence of Corynebacterium casei LMG S-19264T (=DSM 44701T), isolated from a smear-ripened cheese.</title>
        <authorList>
            <consortium name="US DOE Joint Genome Institute (JGI-PGF)"/>
            <person name="Walter F."/>
            <person name="Albersmeier A."/>
            <person name="Kalinowski J."/>
            <person name="Ruckert C."/>
        </authorList>
    </citation>
    <scope>NUCLEOTIDE SEQUENCE</scope>
    <source>
        <strain evidence="12">CGMCC 1.16012</strain>
    </source>
</reference>
<dbReference type="GO" id="GO:0005886">
    <property type="term" value="C:plasma membrane"/>
    <property type="evidence" value="ECO:0007669"/>
    <property type="project" value="UniProtKB-SubCell"/>
</dbReference>
<dbReference type="Proteomes" id="UP000606730">
    <property type="component" value="Unassembled WGS sequence"/>
</dbReference>
<dbReference type="PANTHER" id="PTHR30266:SF2">
    <property type="entry name" value="LARGE-CONDUCTANCE MECHANOSENSITIVE CHANNEL"/>
    <property type="match status" value="1"/>
</dbReference>
<dbReference type="InterPro" id="IPR036019">
    <property type="entry name" value="MscL_channel"/>
</dbReference>
<comment type="subcellular location">
    <subcellularLocation>
        <location evidence="10">Cell inner membrane</location>
        <topology evidence="10">Multi-pass membrane protein</topology>
    </subcellularLocation>
    <subcellularLocation>
        <location evidence="1">Cell membrane</location>
        <topology evidence="1">Multi-pass membrane protein</topology>
    </subcellularLocation>
</comment>
<proteinExistence type="inferred from homology"/>
<keyword evidence="5 10" id="KW-0812">Transmembrane</keyword>
<accession>A0A917AKA1</accession>
<keyword evidence="10" id="KW-0997">Cell inner membrane</keyword>
<dbReference type="PROSITE" id="PS01327">
    <property type="entry name" value="MSCL"/>
    <property type="match status" value="1"/>
</dbReference>
<evidence type="ECO:0000256" key="6">
    <source>
        <dbReference type="ARBA" id="ARBA00022989"/>
    </source>
</evidence>